<organism evidence="4 5">
    <name type="scientific">Rhizophlyctis rosea</name>
    <dbReference type="NCBI Taxonomy" id="64517"/>
    <lineage>
        <taxon>Eukaryota</taxon>
        <taxon>Fungi</taxon>
        <taxon>Fungi incertae sedis</taxon>
        <taxon>Chytridiomycota</taxon>
        <taxon>Chytridiomycota incertae sedis</taxon>
        <taxon>Chytridiomycetes</taxon>
        <taxon>Rhizophlyctidales</taxon>
        <taxon>Rhizophlyctidaceae</taxon>
        <taxon>Rhizophlyctis</taxon>
    </lineage>
</organism>
<accession>A0AAD5S022</accession>
<dbReference type="AlphaFoldDB" id="A0AAD5S022"/>
<comment type="caution">
    <text evidence="4">The sequence shown here is derived from an EMBL/GenBank/DDBJ whole genome shotgun (WGS) entry which is preliminary data.</text>
</comment>
<dbReference type="Proteomes" id="UP001212841">
    <property type="component" value="Unassembled WGS sequence"/>
</dbReference>
<keyword evidence="3" id="KW-0812">Transmembrane</keyword>
<evidence type="ECO:0000256" key="1">
    <source>
        <dbReference type="SAM" id="Coils"/>
    </source>
</evidence>
<keyword evidence="3" id="KW-1133">Transmembrane helix</keyword>
<evidence type="ECO:0000256" key="3">
    <source>
        <dbReference type="SAM" id="Phobius"/>
    </source>
</evidence>
<gene>
    <name evidence="4" type="ORF">HK097_005633</name>
</gene>
<keyword evidence="1" id="KW-0175">Coiled coil</keyword>
<feature type="region of interest" description="Disordered" evidence="2">
    <location>
        <begin position="323"/>
        <end position="377"/>
    </location>
</feature>
<feature type="compositionally biased region" description="Basic and acidic residues" evidence="2">
    <location>
        <begin position="323"/>
        <end position="342"/>
    </location>
</feature>
<sequence>GGSLDEVDEFGDGFGVGVEGDFEDVRRSESSALLNDEQELLASMNDLSRRFEDLVPAAEAHKASLEAELAKWTCLTTTFERYVTGFTSSTSPQSHHHTDSNPYFPPLDTIPQTHLHPARSDSHSIFHFEASDMELHSPGTPQLFPGHFVLPQQGLMIETPGREWSPGSGQHPKTAEEEMVGREVEGLEERLRSGEERVQEVARRNAKSHKHIQAMVSALDELSEQVNEEWARKLKAINEEMGQLDSRPDGGGFWTEIYYQILAYLLACLGFTIWSCFQIAKLARPVLRGVRVISPRTANALVEAGAAAKEVVRAAAVAGRDGGKKEEVGGVAGERRESGREVGEEDVSGSSLDATERIEGPGGGGAVDEGRGLSIVE</sequence>
<keyword evidence="5" id="KW-1185">Reference proteome</keyword>
<feature type="coiled-coil region" evidence="1">
    <location>
        <begin position="184"/>
        <end position="247"/>
    </location>
</feature>
<proteinExistence type="predicted"/>
<reference evidence="4" key="1">
    <citation type="submission" date="2020-05" db="EMBL/GenBank/DDBJ databases">
        <title>Phylogenomic resolution of chytrid fungi.</title>
        <authorList>
            <person name="Stajich J.E."/>
            <person name="Amses K."/>
            <person name="Simmons R."/>
            <person name="Seto K."/>
            <person name="Myers J."/>
            <person name="Bonds A."/>
            <person name="Quandt C.A."/>
            <person name="Barry K."/>
            <person name="Liu P."/>
            <person name="Grigoriev I."/>
            <person name="Longcore J.E."/>
            <person name="James T.Y."/>
        </authorList>
    </citation>
    <scope>NUCLEOTIDE SEQUENCE</scope>
    <source>
        <strain evidence="4">JEL0318</strain>
    </source>
</reference>
<evidence type="ECO:0000313" key="5">
    <source>
        <dbReference type="Proteomes" id="UP001212841"/>
    </source>
</evidence>
<keyword evidence="3" id="KW-0472">Membrane</keyword>
<feature type="transmembrane region" description="Helical" evidence="3">
    <location>
        <begin position="257"/>
        <end position="277"/>
    </location>
</feature>
<evidence type="ECO:0000256" key="2">
    <source>
        <dbReference type="SAM" id="MobiDB-lite"/>
    </source>
</evidence>
<dbReference type="EMBL" id="JADGJD010002635">
    <property type="protein sequence ID" value="KAJ3030385.1"/>
    <property type="molecule type" value="Genomic_DNA"/>
</dbReference>
<name>A0AAD5S022_9FUNG</name>
<protein>
    <submittedName>
        <fullName evidence="4">Uncharacterized protein</fullName>
    </submittedName>
</protein>
<feature type="non-terminal residue" evidence="4">
    <location>
        <position position="377"/>
    </location>
</feature>
<evidence type="ECO:0000313" key="4">
    <source>
        <dbReference type="EMBL" id="KAJ3030385.1"/>
    </source>
</evidence>